<keyword evidence="1" id="KW-0175">Coiled coil</keyword>
<accession>A0A9P3G5X9</accession>
<feature type="compositionally biased region" description="Basic and acidic residues" evidence="2">
    <location>
        <begin position="272"/>
        <end position="286"/>
    </location>
</feature>
<feature type="compositionally biased region" description="Low complexity" evidence="2">
    <location>
        <begin position="179"/>
        <end position="194"/>
    </location>
</feature>
<name>A0A9P3G5X9_9APHY</name>
<protein>
    <submittedName>
        <fullName evidence="3">Uncharacterized protein</fullName>
    </submittedName>
</protein>
<dbReference type="AlphaFoldDB" id="A0A9P3G5X9"/>
<dbReference type="OrthoDB" id="3269067at2759"/>
<sequence>MAPKAGSSQSSPSALVADAISSLQKAVGTALASAEDHGKADLARANTEIATLRRDRDEAIKLLHVAKVESKDWERRGEGWKSSIEKSELTIQHQAETITQLREEALQWKNQLLRFEDASRREIQDWKDQYLRAEQERSRLSARLDQLIAEQLETRPLNGHHDPSHYTYSPSTAPPKAPKPAARQPRASTSTAAASERRAKPNSGYTTDRERTYVDGAPRPRTPKDAAPTRTPKARPGNTTPRASAPRAEPSPPLALAQPRLIRRVHAVVEVPVKEEEYSADERLDAPEASDGSGSEYVPERPARAAPGRARRRSSAARGKQAAGGRYVEIDESERDESEDDQLLIGSDDETGGGAAKATRTSTKHPRTSVGGAQTQSSTKKRKLNQDAVTGAQSRGSRRD</sequence>
<evidence type="ECO:0000313" key="3">
    <source>
        <dbReference type="EMBL" id="GJE88831.1"/>
    </source>
</evidence>
<evidence type="ECO:0000256" key="1">
    <source>
        <dbReference type="SAM" id="Coils"/>
    </source>
</evidence>
<dbReference type="EMBL" id="BPQB01000010">
    <property type="protein sequence ID" value="GJE88831.1"/>
    <property type="molecule type" value="Genomic_DNA"/>
</dbReference>
<organism evidence="3 4">
    <name type="scientific">Phanerochaete sordida</name>
    <dbReference type="NCBI Taxonomy" id="48140"/>
    <lineage>
        <taxon>Eukaryota</taxon>
        <taxon>Fungi</taxon>
        <taxon>Dikarya</taxon>
        <taxon>Basidiomycota</taxon>
        <taxon>Agaricomycotina</taxon>
        <taxon>Agaricomycetes</taxon>
        <taxon>Polyporales</taxon>
        <taxon>Phanerochaetaceae</taxon>
        <taxon>Phanerochaete</taxon>
    </lineage>
</organism>
<gene>
    <name evidence="3" type="ORF">PsYK624_049180</name>
</gene>
<dbReference type="Proteomes" id="UP000703269">
    <property type="component" value="Unassembled WGS sequence"/>
</dbReference>
<keyword evidence="4" id="KW-1185">Reference proteome</keyword>
<comment type="caution">
    <text evidence="3">The sequence shown here is derived from an EMBL/GenBank/DDBJ whole genome shotgun (WGS) entry which is preliminary data.</text>
</comment>
<proteinExistence type="predicted"/>
<reference evidence="3 4" key="1">
    <citation type="submission" date="2021-08" db="EMBL/GenBank/DDBJ databases">
        <title>Draft Genome Sequence of Phanerochaete sordida strain YK-624.</title>
        <authorList>
            <person name="Mori T."/>
            <person name="Dohra H."/>
            <person name="Suzuki T."/>
            <person name="Kawagishi H."/>
            <person name="Hirai H."/>
        </authorList>
    </citation>
    <scope>NUCLEOTIDE SEQUENCE [LARGE SCALE GENOMIC DNA]</scope>
    <source>
        <strain evidence="3 4">YK-624</strain>
    </source>
</reference>
<feature type="region of interest" description="Disordered" evidence="2">
    <location>
        <begin position="154"/>
        <end position="400"/>
    </location>
</feature>
<evidence type="ECO:0000256" key="2">
    <source>
        <dbReference type="SAM" id="MobiDB-lite"/>
    </source>
</evidence>
<evidence type="ECO:0000313" key="4">
    <source>
        <dbReference type="Proteomes" id="UP000703269"/>
    </source>
</evidence>
<feature type="compositionally biased region" description="Acidic residues" evidence="2">
    <location>
        <begin position="330"/>
        <end position="351"/>
    </location>
</feature>
<feature type="coiled-coil region" evidence="1">
    <location>
        <begin position="42"/>
        <end position="150"/>
    </location>
</feature>
<feature type="compositionally biased region" description="Polar residues" evidence="2">
    <location>
        <begin position="387"/>
        <end position="400"/>
    </location>
</feature>
<feature type="compositionally biased region" description="Low complexity" evidence="2">
    <location>
        <begin position="316"/>
        <end position="326"/>
    </location>
</feature>